<proteinExistence type="predicted"/>
<feature type="chain" id="PRO_5046390610" evidence="2">
    <location>
        <begin position="26"/>
        <end position="381"/>
    </location>
</feature>
<sequence length="381" mass="38846">MRHTSVRSALVIVLAAGVAACGSPAAAPAGGAAASTPAGGVASGPAGVATSTARSSPSAAPDLASPEEMARGIDVPWGLAFLPGGEALIAERDTGRVLRLAPGGRPALMRQVAGVDSGGEGGLLGLAVSPGFATDNLVYAYLTAANDNRVVRFRLDGGGQEVVFDGIAKASFHNGGRIAFGPDGMLYVGTGDAGNTASSQDPASPNGKILRITPDGDPAPGNPAADSPVYSLGHRNVQGLDWDPEGRLFATEFGQNDLDEVNLIRAGANYGWPQVEGEGGTQGGRFTNPLVTWPVREASPSGMAITAGTVYVAGLRGERLWTAPLDGDRLGTPTARLTGAYGRLRTVEVAPDGALWLTTSNTDGRGDVRDGDDRLLRFPAR</sequence>
<dbReference type="PANTHER" id="PTHR19328">
    <property type="entry name" value="HEDGEHOG-INTERACTING PROTEIN"/>
    <property type="match status" value="1"/>
</dbReference>
<accession>A0ABT6WGL2</accession>
<feature type="domain" description="Glucose/Sorbosone dehydrogenase" evidence="3">
    <location>
        <begin position="74"/>
        <end position="365"/>
    </location>
</feature>
<dbReference type="InterPro" id="IPR011041">
    <property type="entry name" value="Quinoprot_gluc/sorb_DH_b-prop"/>
</dbReference>
<dbReference type="Proteomes" id="UP001241758">
    <property type="component" value="Unassembled WGS sequence"/>
</dbReference>
<protein>
    <submittedName>
        <fullName evidence="4">PQQ-dependent sugar dehydrogenase</fullName>
    </submittedName>
</protein>
<feature type="signal peptide" evidence="2">
    <location>
        <begin position="1"/>
        <end position="25"/>
    </location>
</feature>
<dbReference type="EMBL" id="JASCTH010000005">
    <property type="protein sequence ID" value="MDI6098861.1"/>
    <property type="molecule type" value="Genomic_DNA"/>
</dbReference>
<dbReference type="PANTHER" id="PTHR19328:SF13">
    <property type="entry name" value="HIPL1 PROTEIN"/>
    <property type="match status" value="1"/>
</dbReference>
<keyword evidence="5" id="KW-1185">Reference proteome</keyword>
<organism evidence="4 5">
    <name type="scientific">Actinoplanes sandaracinus</name>
    <dbReference type="NCBI Taxonomy" id="3045177"/>
    <lineage>
        <taxon>Bacteria</taxon>
        <taxon>Bacillati</taxon>
        <taxon>Actinomycetota</taxon>
        <taxon>Actinomycetes</taxon>
        <taxon>Micromonosporales</taxon>
        <taxon>Micromonosporaceae</taxon>
        <taxon>Actinoplanes</taxon>
    </lineage>
</organism>
<dbReference type="SUPFAM" id="SSF50952">
    <property type="entry name" value="Soluble quinoprotein glucose dehydrogenase"/>
    <property type="match status" value="1"/>
</dbReference>
<evidence type="ECO:0000256" key="1">
    <source>
        <dbReference type="SAM" id="MobiDB-lite"/>
    </source>
</evidence>
<dbReference type="Gene3D" id="2.120.10.30">
    <property type="entry name" value="TolB, C-terminal domain"/>
    <property type="match status" value="1"/>
</dbReference>
<evidence type="ECO:0000313" key="5">
    <source>
        <dbReference type="Proteomes" id="UP001241758"/>
    </source>
</evidence>
<reference evidence="4 5" key="1">
    <citation type="submission" date="2023-05" db="EMBL/GenBank/DDBJ databases">
        <title>Actinoplanes sp. NEAU-A12 genome sequencing.</title>
        <authorList>
            <person name="Wang Z.-S."/>
        </authorList>
    </citation>
    <scope>NUCLEOTIDE SEQUENCE [LARGE SCALE GENOMIC DNA]</scope>
    <source>
        <strain evidence="4 5">NEAU-A12</strain>
    </source>
</reference>
<comment type="caution">
    <text evidence="4">The sequence shown here is derived from an EMBL/GenBank/DDBJ whole genome shotgun (WGS) entry which is preliminary data.</text>
</comment>
<dbReference type="Pfam" id="PF07995">
    <property type="entry name" value="GSDH"/>
    <property type="match status" value="1"/>
</dbReference>
<dbReference type="InterPro" id="IPR011042">
    <property type="entry name" value="6-blade_b-propeller_TolB-like"/>
</dbReference>
<dbReference type="RefSeq" id="WP_282758751.1">
    <property type="nucleotide sequence ID" value="NZ_JASCTH010000005.1"/>
</dbReference>
<dbReference type="InterPro" id="IPR012938">
    <property type="entry name" value="Glc/Sorbosone_DH"/>
</dbReference>
<gene>
    <name evidence="4" type="ORF">QLQ12_09640</name>
</gene>
<feature type="region of interest" description="Disordered" evidence="1">
    <location>
        <begin position="29"/>
        <end position="66"/>
    </location>
</feature>
<evidence type="ECO:0000313" key="4">
    <source>
        <dbReference type="EMBL" id="MDI6098861.1"/>
    </source>
</evidence>
<feature type="compositionally biased region" description="Polar residues" evidence="1">
    <location>
        <begin position="193"/>
        <end position="203"/>
    </location>
</feature>
<name>A0ABT6WGL2_9ACTN</name>
<dbReference type="PROSITE" id="PS51257">
    <property type="entry name" value="PROKAR_LIPOPROTEIN"/>
    <property type="match status" value="1"/>
</dbReference>
<evidence type="ECO:0000259" key="3">
    <source>
        <dbReference type="Pfam" id="PF07995"/>
    </source>
</evidence>
<feature type="compositionally biased region" description="Low complexity" evidence="1">
    <location>
        <begin position="215"/>
        <end position="225"/>
    </location>
</feature>
<keyword evidence="2" id="KW-0732">Signal</keyword>
<evidence type="ECO:0000256" key="2">
    <source>
        <dbReference type="SAM" id="SignalP"/>
    </source>
</evidence>
<feature type="region of interest" description="Disordered" evidence="1">
    <location>
        <begin position="192"/>
        <end position="225"/>
    </location>
</feature>